<dbReference type="AlphaFoldDB" id="A0A1W9HXM4"/>
<dbReference type="PANTHER" id="PTHR43327:SF2">
    <property type="entry name" value="MODULATOR OF FTSH PROTEASE HFLK"/>
    <property type="match status" value="1"/>
</dbReference>
<comment type="caution">
    <text evidence="9">The sequence shown here is derived from an EMBL/GenBank/DDBJ whole genome shotgun (WGS) entry which is preliminary data.</text>
</comment>
<dbReference type="Pfam" id="PF12221">
    <property type="entry name" value="HflK_N"/>
    <property type="match status" value="1"/>
</dbReference>
<evidence type="ECO:0000313" key="10">
    <source>
        <dbReference type="Proteomes" id="UP000192872"/>
    </source>
</evidence>
<keyword evidence="3" id="KW-0812">Transmembrane</keyword>
<keyword evidence="4" id="KW-1133">Transmembrane helix</keyword>
<name>A0A1W9HXM4_9HYPH</name>
<dbReference type="Gene3D" id="3.30.479.30">
    <property type="entry name" value="Band 7 domain"/>
    <property type="match status" value="1"/>
</dbReference>
<evidence type="ECO:0000256" key="6">
    <source>
        <dbReference type="RuleBase" id="RU364113"/>
    </source>
</evidence>
<comment type="similarity">
    <text evidence="2 6">Belongs to the band 7/mec-2 family. HflK subfamily.</text>
</comment>
<evidence type="ECO:0000256" key="7">
    <source>
        <dbReference type="SAM" id="MobiDB-lite"/>
    </source>
</evidence>
<dbReference type="NCBIfam" id="TIGR01933">
    <property type="entry name" value="hflK"/>
    <property type="match status" value="1"/>
</dbReference>
<evidence type="ECO:0000256" key="1">
    <source>
        <dbReference type="ARBA" id="ARBA00004167"/>
    </source>
</evidence>
<evidence type="ECO:0000313" key="9">
    <source>
        <dbReference type="EMBL" id="OQW52216.1"/>
    </source>
</evidence>
<feature type="compositionally biased region" description="Gly residues" evidence="7">
    <location>
        <begin position="8"/>
        <end position="27"/>
    </location>
</feature>
<dbReference type="EMBL" id="LWDL01000015">
    <property type="protein sequence ID" value="OQW52216.1"/>
    <property type="molecule type" value="Genomic_DNA"/>
</dbReference>
<dbReference type="InterPro" id="IPR001107">
    <property type="entry name" value="Band_7"/>
</dbReference>
<evidence type="ECO:0000256" key="4">
    <source>
        <dbReference type="ARBA" id="ARBA00022989"/>
    </source>
</evidence>
<gene>
    <name evidence="9" type="ORF">A4S15_08660</name>
</gene>
<organism evidence="9 10">
    <name type="scientific">Candidatus Raskinella chloraquaticus</name>
    <dbReference type="NCBI Taxonomy" id="1951219"/>
    <lineage>
        <taxon>Bacteria</taxon>
        <taxon>Pseudomonadati</taxon>
        <taxon>Pseudomonadota</taxon>
        <taxon>Alphaproteobacteria</taxon>
        <taxon>Hyphomicrobiales</taxon>
        <taxon>Phreatobacteraceae</taxon>
        <taxon>Candidatus Raskinella</taxon>
    </lineage>
</organism>
<dbReference type="RefSeq" id="WP_376801373.1">
    <property type="nucleotide sequence ID" value="NZ_DBNB01000021.1"/>
</dbReference>
<dbReference type="SUPFAM" id="SSF117892">
    <property type="entry name" value="Band 7/SPFH domain"/>
    <property type="match status" value="1"/>
</dbReference>
<dbReference type="Proteomes" id="UP000192872">
    <property type="component" value="Unassembled WGS sequence"/>
</dbReference>
<dbReference type="InterPro" id="IPR050710">
    <property type="entry name" value="Band7/mec-2_domain"/>
</dbReference>
<dbReference type="PANTHER" id="PTHR43327">
    <property type="entry name" value="STOMATIN-LIKE PROTEIN 2, MITOCHONDRIAL"/>
    <property type="match status" value="1"/>
</dbReference>
<evidence type="ECO:0000259" key="8">
    <source>
        <dbReference type="SMART" id="SM00244"/>
    </source>
</evidence>
<proteinExistence type="inferred from homology"/>
<dbReference type="InterPro" id="IPR020980">
    <property type="entry name" value="Membrane_HflK_N"/>
</dbReference>
<dbReference type="GO" id="GO:0016020">
    <property type="term" value="C:membrane"/>
    <property type="evidence" value="ECO:0007669"/>
    <property type="project" value="UniProtKB-SubCell"/>
</dbReference>
<comment type="function">
    <text evidence="6">HflC and HflK could encode or regulate a protease.</text>
</comment>
<feature type="region of interest" description="Disordered" evidence="7">
    <location>
        <begin position="343"/>
        <end position="376"/>
    </location>
</feature>
<dbReference type="InterPro" id="IPR036013">
    <property type="entry name" value="Band_7/SPFH_dom_sf"/>
</dbReference>
<dbReference type="SMART" id="SM00244">
    <property type="entry name" value="PHB"/>
    <property type="match status" value="1"/>
</dbReference>
<dbReference type="STRING" id="1827387.A4S15_08660"/>
<comment type="subunit">
    <text evidence="6">HflC and HflK may interact to form a multimeric complex.</text>
</comment>
<accession>A0A1W9HXM4</accession>
<evidence type="ECO:0000256" key="2">
    <source>
        <dbReference type="ARBA" id="ARBA00006971"/>
    </source>
</evidence>
<keyword evidence="5" id="KW-0472">Membrane</keyword>
<protein>
    <recommendedName>
        <fullName evidence="6">Protein HflK</fullName>
    </recommendedName>
</protein>
<reference evidence="9 10" key="1">
    <citation type="journal article" date="2017" name="Water Res.">
        <title>Comammox in drinking water systems.</title>
        <authorList>
            <person name="Wang Y."/>
            <person name="Ma L."/>
            <person name="Mao Y."/>
            <person name="Jiang X."/>
            <person name="Xia Y."/>
            <person name="Yu K."/>
            <person name="Li B."/>
            <person name="Zhang T."/>
        </authorList>
    </citation>
    <scope>NUCLEOTIDE SEQUENCE [LARGE SCALE GENOMIC DNA]</scope>
    <source>
        <strain evidence="9">SG_bin8</strain>
    </source>
</reference>
<evidence type="ECO:0000256" key="5">
    <source>
        <dbReference type="ARBA" id="ARBA00023136"/>
    </source>
</evidence>
<feature type="domain" description="Band 7" evidence="8">
    <location>
        <begin position="79"/>
        <end position="256"/>
    </location>
</feature>
<evidence type="ECO:0000256" key="3">
    <source>
        <dbReference type="ARBA" id="ARBA00022692"/>
    </source>
</evidence>
<feature type="region of interest" description="Disordered" evidence="7">
    <location>
        <begin position="1"/>
        <end position="39"/>
    </location>
</feature>
<dbReference type="Pfam" id="PF01145">
    <property type="entry name" value="Band_7"/>
    <property type="match status" value="1"/>
</dbReference>
<sequence length="376" mass="41029">MPWSNQSGGNGGGPWGQGPRGPWGQGPQGPNNGPTPPNLDDVIRRAQAQLKKFLPVGDNGGRGLIALIIAGLGVIWLFNSAFTVQPDEVGIVTRFGAYQAPPRQSGLNFILWPVEQVQTVRVTRVNQEEIGFRSRGNGRQELPDEALMLTKDENIVSVGFTVSWSVRPDRPQDFVFRIVAPQDAVRAVAESAMREVVGRNNAEDIITKGQAILQGEVTRILQETLDSYSAGIQINAVSVSRPEVPPQVREAFNDVQQAAQDAQTFQNQSRRDANQLLANARADVVQQFQEADSYAKRIAAEAEGEASRFLAVYDQYKNAKDVTRQRIYLETIERVLSGASKTIIDGGAGGNNVQPYLPLPEARRPASPQPTQGSRP</sequence>
<dbReference type="InterPro" id="IPR010201">
    <property type="entry name" value="HflK"/>
</dbReference>
<dbReference type="CDD" id="cd03404">
    <property type="entry name" value="SPFH_HflK"/>
    <property type="match status" value="1"/>
</dbReference>
<comment type="subcellular location">
    <subcellularLocation>
        <location evidence="1">Membrane</location>
        <topology evidence="1">Single-pass membrane protein</topology>
    </subcellularLocation>
</comment>